<accession>A0A5J5CMY9</accession>
<protein>
    <submittedName>
        <fullName evidence="1">Uncharacterized protein</fullName>
    </submittedName>
</protein>
<dbReference type="EMBL" id="VOFY01000018">
    <property type="protein sequence ID" value="KAA8582934.1"/>
    <property type="molecule type" value="Genomic_DNA"/>
</dbReference>
<gene>
    <name evidence="1" type="ORF">FQN60_015480</name>
</gene>
<keyword evidence="2" id="KW-1185">Reference proteome</keyword>
<comment type="caution">
    <text evidence="1">The sequence shown here is derived from an EMBL/GenBank/DDBJ whole genome shotgun (WGS) entry which is preliminary data.</text>
</comment>
<organism evidence="1 2">
    <name type="scientific">Etheostoma spectabile</name>
    <name type="common">orangethroat darter</name>
    <dbReference type="NCBI Taxonomy" id="54343"/>
    <lineage>
        <taxon>Eukaryota</taxon>
        <taxon>Metazoa</taxon>
        <taxon>Chordata</taxon>
        <taxon>Craniata</taxon>
        <taxon>Vertebrata</taxon>
        <taxon>Euteleostomi</taxon>
        <taxon>Actinopterygii</taxon>
        <taxon>Neopterygii</taxon>
        <taxon>Teleostei</taxon>
        <taxon>Neoteleostei</taxon>
        <taxon>Acanthomorphata</taxon>
        <taxon>Eupercaria</taxon>
        <taxon>Perciformes</taxon>
        <taxon>Percoidei</taxon>
        <taxon>Percidae</taxon>
        <taxon>Etheostomatinae</taxon>
        <taxon>Etheostoma</taxon>
    </lineage>
</organism>
<sequence length="113" mass="12359">MEMEKAVKTRWLPNSPGFISSRGPVGVLGPDPEVRGGHRQTVTDLKEWGTSPPRVLSVVLSVYSHGGPAALSLTSGSGWVQRQASGRAPWSLQILKWHKELVEYPVTLLPCYP</sequence>
<evidence type="ECO:0000313" key="2">
    <source>
        <dbReference type="Proteomes" id="UP000327493"/>
    </source>
</evidence>
<dbReference type="AlphaFoldDB" id="A0A5J5CMY9"/>
<proteinExistence type="predicted"/>
<feature type="non-terminal residue" evidence="1">
    <location>
        <position position="113"/>
    </location>
</feature>
<evidence type="ECO:0000313" key="1">
    <source>
        <dbReference type="EMBL" id="KAA8582934.1"/>
    </source>
</evidence>
<name>A0A5J5CMY9_9PERO</name>
<dbReference type="Proteomes" id="UP000327493">
    <property type="component" value="Chromosome 18"/>
</dbReference>
<reference evidence="1 2" key="1">
    <citation type="submission" date="2019-08" db="EMBL/GenBank/DDBJ databases">
        <title>A chromosome-level genome assembly, high-density linkage maps, and genome scans reveal the genomic architecture of hybrid incompatibilities underlying speciation via character displacement in darters (Percidae: Etheostominae).</title>
        <authorList>
            <person name="Moran R.L."/>
            <person name="Catchen J.M."/>
            <person name="Fuller R.C."/>
        </authorList>
    </citation>
    <scope>NUCLEOTIDE SEQUENCE [LARGE SCALE GENOMIC DNA]</scope>
    <source>
        <strain evidence="1">EspeVRDwgs_2016</strain>
        <tissue evidence="1">Muscle</tissue>
    </source>
</reference>